<evidence type="ECO:0000256" key="3">
    <source>
        <dbReference type="SAM" id="MobiDB-lite"/>
    </source>
</evidence>
<sequence>MSLITGAASGIGRATAALAGWHGAELFLTDVASGALARAANELRRAGCAVRLAEPADISDLEQVRALGASVHAQVDALDVVMNIAGVSAWGTVENLEHAHWQAMVDVNLMGPIQVIEAFVPPMIAAGRGGHLVNVASAAALVALPWHAACSASKFGAAGSGRRVVAGDADAPRRATGDRVRAPGRALRAAGHVHRHLADPDRPRPLTRSRAHRTAPMRRVHSSTGTTDSGR</sequence>
<comment type="similarity">
    <text evidence="1">Belongs to the short-chain dehydrogenases/reductases (SDR) family.</text>
</comment>
<organism evidence="4 5">
    <name type="scientific">Jatrophihabitans cynanchi</name>
    <dbReference type="NCBI Taxonomy" id="2944128"/>
    <lineage>
        <taxon>Bacteria</taxon>
        <taxon>Bacillati</taxon>
        <taxon>Actinomycetota</taxon>
        <taxon>Actinomycetes</taxon>
        <taxon>Jatrophihabitantales</taxon>
        <taxon>Jatrophihabitantaceae</taxon>
        <taxon>Jatrophihabitans</taxon>
    </lineage>
</organism>
<accession>A0ABY7JW98</accession>
<dbReference type="PRINTS" id="PR00081">
    <property type="entry name" value="GDHRDH"/>
</dbReference>
<evidence type="ECO:0000256" key="1">
    <source>
        <dbReference type="ARBA" id="ARBA00006484"/>
    </source>
</evidence>
<proteinExistence type="inferred from homology"/>
<name>A0ABY7JW98_9ACTN</name>
<evidence type="ECO:0000256" key="2">
    <source>
        <dbReference type="ARBA" id="ARBA00023002"/>
    </source>
</evidence>
<dbReference type="RefSeq" id="WP_269442130.1">
    <property type="nucleotide sequence ID" value="NZ_CP097463.1"/>
</dbReference>
<reference evidence="4" key="1">
    <citation type="submission" date="2022-05" db="EMBL/GenBank/DDBJ databases">
        <title>Jatrophihabitans sp. SB3-54 whole genome sequence.</title>
        <authorList>
            <person name="Suh M.K."/>
            <person name="Eom M.K."/>
            <person name="Kim J.S."/>
            <person name="Kim H.S."/>
            <person name="Do H.E."/>
            <person name="Shin Y.K."/>
            <person name="Lee J.-S."/>
        </authorList>
    </citation>
    <scope>NUCLEOTIDE SEQUENCE</scope>
    <source>
        <strain evidence="4">SB3-54</strain>
    </source>
</reference>
<dbReference type="Pfam" id="PF00106">
    <property type="entry name" value="adh_short"/>
    <property type="match status" value="1"/>
</dbReference>
<feature type="compositionally biased region" description="Polar residues" evidence="3">
    <location>
        <begin position="222"/>
        <end position="231"/>
    </location>
</feature>
<feature type="region of interest" description="Disordered" evidence="3">
    <location>
        <begin position="190"/>
        <end position="231"/>
    </location>
</feature>
<gene>
    <name evidence="4" type="ORF">M6B22_13795</name>
</gene>
<dbReference type="Proteomes" id="UP001164693">
    <property type="component" value="Chromosome"/>
</dbReference>
<dbReference type="SUPFAM" id="SSF51735">
    <property type="entry name" value="NAD(P)-binding Rossmann-fold domains"/>
    <property type="match status" value="1"/>
</dbReference>
<feature type="compositionally biased region" description="Basic residues" evidence="3">
    <location>
        <begin position="205"/>
        <end position="221"/>
    </location>
</feature>
<evidence type="ECO:0000313" key="4">
    <source>
        <dbReference type="EMBL" id="WAX55612.1"/>
    </source>
</evidence>
<evidence type="ECO:0000313" key="5">
    <source>
        <dbReference type="Proteomes" id="UP001164693"/>
    </source>
</evidence>
<dbReference type="EMBL" id="CP097463">
    <property type="protein sequence ID" value="WAX55612.1"/>
    <property type="molecule type" value="Genomic_DNA"/>
</dbReference>
<dbReference type="PANTHER" id="PTHR43391">
    <property type="entry name" value="RETINOL DEHYDROGENASE-RELATED"/>
    <property type="match status" value="1"/>
</dbReference>
<keyword evidence="2" id="KW-0560">Oxidoreductase</keyword>
<dbReference type="Gene3D" id="3.40.50.720">
    <property type="entry name" value="NAD(P)-binding Rossmann-like Domain"/>
    <property type="match status" value="1"/>
</dbReference>
<dbReference type="InterPro" id="IPR002347">
    <property type="entry name" value="SDR_fam"/>
</dbReference>
<keyword evidence="5" id="KW-1185">Reference proteome</keyword>
<protein>
    <submittedName>
        <fullName evidence="4">SDR family NAD(P)-dependent oxidoreductase</fullName>
    </submittedName>
</protein>
<dbReference type="PANTHER" id="PTHR43391:SF94">
    <property type="entry name" value="OXIDOREDUCTASE-RELATED"/>
    <property type="match status" value="1"/>
</dbReference>
<dbReference type="CDD" id="cd05233">
    <property type="entry name" value="SDR_c"/>
    <property type="match status" value="1"/>
</dbReference>
<dbReference type="InterPro" id="IPR036291">
    <property type="entry name" value="NAD(P)-bd_dom_sf"/>
</dbReference>